<organism evidence="2 3">
    <name type="scientific">Xanthocytophaga agilis</name>
    <dbReference type="NCBI Taxonomy" id="3048010"/>
    <lineage>
        <taxon>Bacteria</taxon>
        <taxon>Pseudomonadati</taxon>
        <taxon>Bacteroidota</taxon>
        <taxon>Cytophagia</taxon>
        <taxon>Cytophagales</taxon>
        <taxon>Rhodocytophagaceae</taxon>
        <taxon>Xanthocytophaga</taxon>
    </lineage>
</organism>
<keyword evidence="1" id="KW-0732">Signal</keyword>
<evidence type="ECO:0000256" key="1">
    <source>
        <dbReference type="SAM" id="SignalP"/>
    </source>
</evidence>
<dbReference type="EMBL" id="JASJOU010000008">
    <property type="protein sequence ID" value="MDJ1503582.1"/>
    <property type="molecule type" value="Genomic_DNA"/>
</dbReference>
<dbReference type="Proteomes" id="UP001232063">
    <property type="component" value="Unassembled WGS sequence"/>
</dbReference>
<feature type="chain" id="PRO_5042114072" evidence="1">
    <location>
        <begin position="22"/>
        <end position="210"/>
    </location>
</feature>
<keyword evidence="3" id="KW-1185">Reference proteome</keyword>
<reference evidence="2" key="1">
    <citation type="submission" date="2023-05" db="EMBL/GenBank/DDBJ databases">
        <authorList>
            <person name="Zhang X."/>
        </authorList>
    </citation>
    <scope>NUCLEOTIDE SEQUENCE</scope>
    <source>
        <strain evidence="2">BD1B2-1</strain>
    </source>
</reference>
<gene>
    <name evidence="2" type="ORF">QNI22_23140</name>
</gene>
<accession>A0AAE3UHK4</accession>
<dbReference type="RefSeq" id="WP_314514199.1">
    <property type="nucleotide sequence ID" value="NZ_JASJOU010000008.1"/>
</dbReference>
<protein>
    <submittedName>
        <fullName evidence="2">TerB family tellurite resistance protein</fullName>
    </submittedName>
</protein>
<name>A0AAE3UHK4_9BACT</name>
<proteinExistence type="predicted"/>
<evidence type="ECO:0000313" key="3">
    <source>
        <dbReference type="Proteomes" id="UP001232063"/>
    </source>
</evidence>
<comment type="caution">
    <text evidence="2">The sequence shown here is derived from an EMBL/GenBank/DDBJ whole genome shotgun (WGS) entry which is preliminary data.</text>
</comment>
<evidence type="ECO:0000313" key="2">
    <source>
        <dbReference type="EMBL" id="MDJ1503582.1"/>
    </source>
</evidence>
<feature type="signal peptide" evidence="1">
    <location>
        <begin position="1"/>
        <end position="21"/>
    </location>
</feature>
<dbReference type="AlphaFoldDB" id="A0AAE3UHK4"/>
<sequence>MKKLCILLILFLATTTTKVQAQEQEIQQLLLNIGKLAQFKQILKDLKKGYEIIYKGYTTIKGISEGNFKLHQVFLDGLWQVSPEVKKYKRVKDIINYQFLLVKEYKLAYNRFRKDDNFTPEEINYLGSVYEQLFKQSLTHLDELTVVVTANKLRMSDEERLGAIDQIFSHMQDKLLFLREFNKSTTLLAIQRAHQRNNNQTLENLYGIAQ</sequence>